<sequence length="435" mass="45695">MARAIEDLRQDPDHGGIDWFDVARGLDAGAPASAAVDSFGSFGLAAPRWRGAGLAAIALMACLGGGVGWLGVPAETEEADEHGTASAILTLAAEPDVVLVSAEAAGQLYDVSDLDRPDSPLQPRIRILGRSGDEAGARPVTLPAIKLAAAVGASLVSGDYADVRQRAGERPELAAYGDLARELQGDATGTRNPNDLLTFGPMRIRRHLVEKIVRAAAATGTDPVLLMAIADKESSFATEVQARTSSATGLFQFIEKTWFAVVRDFGPRYGLAGEAKTVALLLDKSEAVRAEERARILDLRRDAYLSAVLAAEMLKRDGERIARRLGRPLTGGETYLVHFLGPDGAARLLERAQAAPDAVAANLLPKPAAANRTIFYAKDANGAAKGLSVAAVRDKFESMIGVRLTRYSSVRRSAAGPEALLAAGPPAPPAQPAVR</sequence>
<evidence type="ECO:0000313" key="4">
    <source>
        <dbReference type="Proteomes" id="UP000008207"/>
    </source>
</evidence>
<protein>
    <recommendedName>
        <fullName evidence="2">Transglycosylase SLT domain-containing protein</fullName>
    </recommendedName>
</protein>
<dbReference type="eggNOG" id="COG0741">
    <property type="taxonomic scope" value="Bacteria"/>
</dbReference>
<dbReference type="SUPFAM" id="SSF53955">
    <property type="entry name" value="Lysozyme-like"/>
    <property type="match status" value="1"/>
</dbReference>
<feature type="domain" description="Transglycosylase SLT" evidence="2">
    <location>
        <begin position="214"/>
        <end position="259"/>
    </location>
</feature>
<organism evidence="3 4">
    <name type="scientific">Methylobacterium nodulans (strain LMG 21967 / CNCM I-2342 / ORS 2060)</name>
    <dbReference type="NCBI Taxonomy" id="460265"/>
    <lineage>
        <taxon>Bacteria</taxon>
        <taxon>Pseudomonadati</taxon>
        <taxon>Pseudomonadota</taxon>
        <taxon>Alphaproteobacteria</taxon>
        <taxon>Hyphomicrobiales</taxon>
        <taxon>Methylobacteriaceae</taxon>
        <taxon>Methylobacterium</taxon>
    </lineage>
</organism>
<dbReference type="EMBL" id="CP001349">
    <property type="protein sequence ID" value="ACL57992.1"/>
    <property type="molecule type" value="Genomic_DNA"/>
</dbReference>
<dbReference type="Pfam" id="PF01464">
    <property type="entry name" value="SLT"/>
    <property type="match status" value="1"/>
</dbReference>
<gene>
    <name evidence="3" type="ordered locus">Mnod_3051</name>
</gene>
<comment type="similarity">
    <text evidence="1">Belongs to the virb1 family.</text>
</comment>
<keyword evidence="4" id="KW-1185">Reference proteome</keyword>
<evidence type="ECO:0000259" key="2">
    <source>
        <dbReference type="Pfam" id="PF01464"/>
    </source>
</evidence>
<dbReference type="AlphaFoldDB" id="B8IIC3"/>
<evidence type="ECO:0000256" key="1">
    <source>
        <dbReference type="ARBA" id="ARBA00009387"/>
    </source>
</evidence>
<name>B8IIC3_METNO</name>
<dbReference type="InterPro" id="IPR023346">
    <property type="entry name" value="Lysozyme-like_dom_sf"/>
</dbReference>
<dbReference type="Proteomes" id="UP000008207">
    <property type="component" value="Chromosome"/>
</dbReference>
<accession>B8IIC3</accession>
<dbReference type="RefSeq" id="WP_015929664.1">
    <property type="nucleotide sequence ID" value="NC_011894.1"/>
</dbReference>
<dbReference type="InterPro" id="IPR008258">
    <property type="entry name" value="Transglycosylase_SLT_dom_1"/>
</dbReference>
<dbReference type="KEGG" id="mno:Mnod_3051"/>
<dbReference type="CAZy" id="GH23">
    <property type="family name" value="Glycoside Hydrolase Family 23"/>
</dbReference>
<evidence type="ECO:0000313" key="3">
    <source>
        <dbReference type="EMBL" id="ACL57992.1"/>
    </source>
</evidence>
<dbReference type="STRING" id="460265.Mnod_3051"/>
<dbReference type="HOGENOM" id="CLU_629783_0_0_5"/>
<reference evidence="3 4" key="1">
    <citation type="submission" date="2009-01" db="EMBL/GenBank/DDBJ databases">
        <title>Complete sequence of chromosome of Methylobacterium nodulans ORS 2060.</title>
        <authorList>
            <consortium name="US DOE Joint Genome Institute"/>
            <person name="Lucas S."/>
            <person name="Copeland A."/>
            <person name="Lapidus A."/>
            <person name="Glavina del Rio T."/>
            <person name="Dalin E."/>
            <person name="Tice H."/>
            <person name="Bruce D."/>
            <person name="Goodwin L."/>
            <person name="Pitluck S."/>
            <person name="Sims D."/>
            <person name="Brettin T."/>
            <person name="Detter J.C."/>
            <person name="Han C."/>
            <person name="Larimer F."/>
            <person name="Land M."/>
            <person name="Hauser L."/>
            <person name="Kyrpides N."/>
            <person name="Ivanova N."/>
            <person name="Marx C.J."/>
            <person name="Richardson P."/>
        </authorList>
    </citation>
    <scope>NUCLEOTIDE SEQUENCE [LARGE SCALE GENOMIC DNA]</scope>
    <source>
        <strain evidence="4">LMG 21967 / CNCM I-2342 / ORS 2060</strain>
    </source>
</reference>
<proteinExistence type="inferred from homology"/>
<dbReference type="Gene3D" id="1.10.530.10">
    <property type="match status" value="1"/>
</dbReference>